<dbReference type="InterPro" id="IPR054722">
    <property type="entry name" value="PolX-like_BBD"/>
</dbReference>
<accession>A0A5D3BJX6</accession>
<dbReference type="Gene3D" id="3.30.420.10">
    <property type="entry name" value="Ribonuclease H-like superfamily/Ribonuclease H"/>
    <property type="match status" value="1"/>
</dbReference>
<proteinExistence type="predicted"/>
<evidence type="ECO:0000313" key="3">
    <source>
        <dbReference type="EMBL" id="TYJ99437.1"/>
    </source>
</evidence>
<evidence type="ECO:0000256" key="1">
    <source>
        <dbReference type="SAM" id="MobiDB-lite"/>
    </source>
</evidence>
<evidence type="ECO:0000259" key="2">
    <source>
        <dbReference type="Pfam" id="PF22936"/>
    </source>
</evidence>
<dbReference type="SUPFAM" id="SSF53098">
    <property type="entry name" value="Ribonuclease H-like"/>
    <property type="match status" value="1"/>
</dbReference>
<organism evidence="3 4">
    <name type="scientific">Cucumis melo var. makuwa</name>
    <name type="common">Oriental melon</name>
    <dbReference type="NCBI Taxonomy" id="1194695"/>
    <lineage>
        <taxon>Eukaryota</taxon>
        <taxon>Viridiplantae</taxon>
        <taxon>Streptophyta</taxon>
        <taxon>Embryophyta</taxon>
        <taxon>Tracheophyta</taxon>
        <taxon>Spermatophyta</taxon>
        <taxon>Magnoliopsida</taxon>
        <taxon>eudicotyledons</taxon>
        <taxon>Gunneridae</taxon>
        <taxon>Pentapetalae</taxon>
        <taxon>rosids</taxon>
        <taxon>fabids</taxon>
        <taxon>Cucurbitales</taxon>
        <taxon>Cucurbitaceae</taxon>
        <taxon>Benincaseae</taxon>
        <taxon>Cucumis</taxon>
    </lineage>
</organism>
<dbReference type="GO" id="GO:0003676">
    <property type="term" value="F:nucleic acid binding"/>
    <property type="evidence" value="ECO:0007669"/>
    <property type="project" value="InterPro"/>
</dbReference>
<feature type="domain" description="Retrovirus-related Pol polyprotein from transposon TNT 1-94-like beta-barrel" evidence="2">
    <location>
        <begin position="87"/>
        <end position="134"/>
    </location>
</feature>
<dbReference type="Pfam" id="PF22936">
    <property type="entry name" value="Pol_BBD"/>
    <property type="match status" value="1"/>
</dbReference>
<name>A0A5D3BJX6_CUCMM</name>
<dbReference type="AlphaFoldDB" id="A0A5D3BJX6"/>
<comment type="caution">
    <text evidence="3">The sequence shown here is derived from an EMBL/GenBank/DDBJ whole genome shotgun (WGS) entry which is preliminary data.</text>
</comment>
<reference evidence="3 4" key="1">
    <citation type="submission" date="2019-08" db="EMBL/GenBank/DDBJ databases">
        <title>Draft genome sequences of two oriental melons (Cucumis melo L. var makuwa).</title>
        <authorList>
            <person name="Kwon S.-Y."/>
        </authorList>
    </citation>
    <scope>NUCLEOTIDE SEQUENCE [LARGE SCALE GENOMIC DNA]</scope>
    <source>
        <strain evidence="4">cv. Chang Bougi</strain>
        <tissue evidence="3">Leaf</tissue>
    </source>
</reference>
<sequence>MNIKFEDEIHGLWVLGTLLDVWEIFRTSLSNSASNGVLSMDLVKNSVLNKEMRRKSQSSSSQSDDVLVTEKRERSKSKGLKGWAMMDQQTELAYIRDVHLKNRNGSRMILKNVKHIPDIHMNLISTSKLDDEGFYNTFNNDIWKLTKVTDEANVELWHKRLSHTRKQTRVTLKSSQHLRKLNVLKLIHSNVCGPMKTKSLGGASYFMTFTDDHSRKIWLYTLKMKDQVLGVFKQFHASVEREIDEKLKAEDSVQEQLAETVVPTNVSLKRSVKDWRLSTRYSPNEYLILTDGGEPESYEEVIEDEHKRELNDAMKDEMESLHAKHIFELVKLSKGKTALKNKNVSRIDSLKKQLSKSSAMKNLGPAKKVLRIQIVQDRASKKLYMSQEQYIEKVLECFKMILAGYTDLDMAGDLDGRKSTYGYLMTFAGGVVSWQSRLHKCVALSTTEVEYIATTKACKMKHFVQEFGFKQQRYVIYYDNQSAIHLGKNATFHSKTKHIDVRYHWLRNALNDEFFKLKKIHTDHNRSDMLTKNLPRLKLEFCLSTMEMTSSSSK</sequence>
<feature type="region of interest" description="Disordered" evidence="1">
    <location>
        <begin position="51"/>
        <end position="73"/>
    </location>
</feature>
<dbReference type="PANTHER" id="PTHR11439:SF467">
    <property type="entry name" value="INTEGRASE CATALYTIC DOMAIN-CONTAINING PROTEIN"/>
    <property type="match status" value="1"/>
</dbReference>
<dbReference type="EMBL" id="SSTD01017699">
    <property type="protein sequence ID" value="TYJ99437.1"/>
    <property type="molecule type" value="Genomic_DNA"/>
</dbReference>
<dbReference type="InterPro" id="IPR012337">
    <property type="entry name" value="RNaseH-like_sf"/>
</dbReference>
<dbReference type="InterPro" id="IPR036397">
    <property type="entry name" value="RNaseH_sf"/>
</dbReference>
<evidence type="ECO:0000313" key="4">
    <source>
        <dbReference type="Proteomes" id="UP000321947"/>
    </source>
</evidence>
<gene>
    <name evidence="3" type="ORF">E5676_scaffold316G00280</name>
</gene>
<protein>
    <submittedName>
        <fullName evidence="3">Retrovirus-related Pol polyprotein from transposon TNT 1-94</fullName>
    </submittedName>
</protein>
<dbReference type="PANTHER" id="PTHR11439">
    <property type="entry name" value="GAG-POL-RELATED RETROTRANSPOSON"/>
    <property type="match status" value="1"/>
</dbReference>
<dbReference type="CDD" id="cd09272">
    <property type="entry name" value="RNase_HI_RT_Ty1"/>
    <property type="match status" value="1"/>
</dbReference>
<dbReference type="Proteomes" id="UP000321947">
    <property type="component" value="Unassembled WGS sequence"/>
</dbReference>